<proteinExistence type="predicted"/>
<dbReference type="KEGG" id="drt:Dret_0664"/>
<dbReference type="HOGENOM" id="CLU_1683746_0_0_7"/>
<dbReference type="Proteomes" id="UP000001052">
    <property type="component" value="Chromosome"/>
</dbReference>
<dbReference type="InterPro" id="IPR028976">
    <property type="entry name" value="CheC-like_sf"/>
</dbReference>
<reference evidence="2 3" key="2">
    <citation type="journal article" date="2010" name="Stand. Genomic Sci.">
        <title>Complete genome sequence of Desulfohalobium retbaense type strain (HR(100)).</title>
        <authorList>
            <person name="Spring S."/>
            <person name="Nolan M."/>
            <person name="Lapidus A."/>
            <person name="Glavina Del Rio T."/>
            <person name="Copeland A."/>
            <person name="Tice H."/>
            <person name="Cheng J.F."/>
            <person name="Lucas S."/>
            <person name="Land M."/>
            <person name="Chen F."/>
            <person name="Bruce D."/>
            <person name="Goodwin L."/>
            <person name="Pitluck S."/>
            <person name="Ivanova N."/>
            <person name="Mavromatis K."/>
            <person name="Mikhailova N."/>
            <person name="Pati A."/>
            <person name="Chen A."/>
            <person name="Palaniappan K."/>
            <person name="Hauser L."/>
            <person name="Chang Y.J."/>
            <person name="Jeffries C.D."/>
            <person name="Munk C."/>
            <person name="Kiss H."/>
            <person name="Chain P."/>
            <person name="Han C."/>
            <person name="Brettin T."/>
            <person name="Detter J.C."/>
            <person name="Schuler E."/>
            <person name="Goker M."/>
            <person name="Rohde M."/>
            <person name="Bristow J."/>
            <person name="Eisen J.A."/>
            <person name="Markowitz V."/>
            <person name="Hugenholtz P."/>
            <person name="Kyrpides N.C."/>
            <person name="Klenk H.P."/>
        </authorList>
    </citation>
    <scope>NUCLEOTIDE SEQUENCE [LARGE SCALE GENOMIC DNA]</scope>
    <source>
        <strain evidence="2 3">DSM 5692</strain>
    </source>
</reference>
<name>C8X0K9_DESRD</name>
<keyword evidence="1" id="KW-0145">Chemotaxis</keyword>
<dbReference type="SUPFAM" id="SSF103039">
    <property type="entry name" value="CheC-like"/>
    <property type="match status" value="1"/>
</dbReference>
<evidence type="ECO:0000313" key="2">
    <source>
        <dbReference type="EMBL" id="ACV67956.1"/>
    </source>
</evidence>
<reference evidence="3" key="1">
    <citation type="submission" date="2009-09" db="EMBL/GenBank/DDBJ databases">
        <title>The complete chromosome of Desulfohalobium retbaense DSM 5692.</title>
        <authorList>
            <consortium name="US DOE Joint Genome Institute (JGI-PGF)"/>
            <person name="Lucas S."/>
            <person name="Copeland A."/>
            <person name="Lapidus A."/>
            <person name="Glavina del Rio T."/>
            <person name="Dalin E."/>
            <person name="Tice H."/>
            <person name="Bruce D."/>
            <person name="Goodwin L."/>
            <person name="Pitluck S."/>
            <person name="Kyrpides N."/>
            <person name="Mavromatis K."/>
            <person name="Ivanova N."/>
            <person name="Mikhailova N."/>
            <person name="Munk A.C."/>
            <person name="Brettin T."/>
            <person name="Detter J.C."/>
            <person name="Han C."/>
            <person name="Tapia R."/>
            <person name="Larimer F."/>
            <person name="Land M."/>
            <person name="Hauser L."/>
            <person name="Markowitz V."/>
            <person name="Cheng J.-F."/>
            <person name="Hugenholtz P."/>
            <person name="Woyke T."/>
            <person name="Wu D."/>
            <person name="Spring S."/>
            <person name="Klenk H.-P."/>
            <person name="Eisen J.A."/>
        </authorList>
    </citation>
    <scope>NUCLEOTIDE SEQUENCE [LARGE SCALE GENOMIC DNA]</scope>
    <source>
        <strain evidence="3">DSM 5692</strain>
    </source>
</reference>
<dbReference type="Gene3D" id="3.40.1550.10">
    <property type="entry name" value="CheC-like"/>
    <property type="match status" value="1"/>
</dbReference>
<gene>
    <name evidence="2" type="ordered locus">Dret_0664</name>
</gene>
<sequence>MNTAHETLAEVAEQTLEDFAFMFVDDLPQEAPEPPQDEEMYRADITFESPQGQGAVSALAGSGFCDDLAHNVLGLEVGEVMLEGASENALCELLNVICGSLVAELYGRETVVHLSVPESGVCDAQEWEAVTGSEQALTVVVDGNPLVLVLNTEERA</sequence>
<keyword evidence="3" id="KW-1185">Reference proteome</keyword>
<dbReference type="RefSeq" id="WP_015751114.1">
    <property type="nucleotide sequence ID" value="NC_013223.1"/>
</dbReference>
<accession>C8X0K9</accession>
<dbReference type="GO" id="GO:0006935">
    <property type="term" value="P:chemotaxis"/>
    <property type="evidence" value="ECO:0007669"/>
    <property type="project" value="UniProtKB-KW"/>
</dbReference>
<evidence type="ECO:0000313" key="3">
    <source>
        <dbReference type="Proteomes" id="UP000001052"/>
    </source>
</evidence>
<evidence type="ECO:0000256" key="1">
    <source>
        <dbReference type="ARBA" id="ARBA00022500"/>
    </source>
</evidence>
<dbReference type="STRING" id="485915.Dret_0664"/>
<dbReference type="AlphaFoldDB" id="C8X0K9"/>
<dbReference type="EMBL" id="CP001734">
    <property type="protein sequence ID" value="ACV67956.1"/>
    <property type="molecule type" value="Genomic_DNA"/>
</dbReference>
<organism evidence="2 3">
    <name type="scientific">Desulfohalobium retbaense (strain ATCC 49708 / DSM 5692 / JCM 16813 / HR100)</name>
    <dbReference type="NCBI Taxonomy" id="485915"/>
    <lineage>
        <taxon>Bacteria</taxon>
        <taxon>Pseudomonadati</taxon>
        <taxon>Thermodesulfobacteriota</taxon>
        <taxon>Desulfovibrionia</taxon>
        <taxon>Desulfovibrionales</taxon>
        <taxon>Desulfohalobiaceae</taxon>
        <taxon>Desulfohalobium</taxon>
    </lineage>
</organism>
<protein>
    <recommendedName>
        <fullName evidence="4">Chemotaxis phosphatase CheX-like domain-containing protein</fullName>
    </recommendedName>
</protein>
<evidence type="ECO:0008006" key="4">
    <source>
        <dbReference type="Google" id="ProtNLM"/>
    </source>
</evidence>